<dbReference type="InterPro" id="IPR001680">
    <property type="entry name" value="WD40_rpt"/>
</dbReference>
<dbReference type="GO" id="GO:0006338">
    <property type="term" value="P:chromatin remodeling"/>
    <property type="evidence" value="ECO:0007669"/>
    <property type="project" value="TreeGrafter"/>
</dbReference>
<evidence type="ECO:0008006" key="3">
    <source>
        <dbReference type="Google" id="ProtNLM"/>
    </source>
</evidence>
<organism evidence="1 2">
    <name type="scientific">Hyaloperonospora arabidopsidis (strain Emoy2)</name>
    <name type="common">Downy mildew agent</name>
    <name type="synonym">Peronospora arabidopsidis</name>
    <dbReference type="NCBI Taxonomy" id="559515"/>
    <lineage>
        <taxon>Eukaryota</taxon>
        <taxon>Sar</taxon>
        <taxon>Stramenopiles</taxon>
        <taxon>Oomycota</taxon>
        <taxon>Peronosporomycetes</taxon>
        <taxon>Peronosporales</taxon>
        <taxon>Peronosporaceae</taxon>
        <taxon>Hyaloperonospora</taxon>
    </lineage>
</organism>
<dbReference type="GO" id="GO:0006351">
    <property type="term" value="P:DNA-templated transcription"/>
    <property type="evidence" value="ECO:0007669"/>
    <property type="project" value="InterPro"/>
</dbReference>
<dbReference type="PANTHER" id="PTHR13831">
    <property type="entry name" value="MEMBER OF THE HIR1 FAMILY OF WD-REPEAT PROTEINS"/>
    <property type="match status" value="1"/>
</dbReference>
<dbReference type="Gene3D" id="2.130.10.10">
    <property type="entry name" value="YVTN repeat-like/Quinoprotein amine dehydrogenase"/>
    <property type="match status" value="2"/>
</dbReference>
<evidence type="ECO:0000313" key="1">
    <source>
        <dbReference type="EnsemblProtists" id="HpaP809316"/>
    </source>
</evidence>
<dbReference type="InterPro" id="IPR015943">
    <property type="entry name" value="WD40/YVTN_repeat-like_dom_sf"/>
</dbReference>
<dbReference type="GO" id="GO:0031491">
    <property type="term" value="F:nucleosome binding"/>
    <property type="evidence" value="ECO:0007669"/>
    <property type="project" value="TreeGrafter"/>
</dbReference>
<dbReference type="SUPFAM" id="SSF50978">
    <property type="entry name" value="WD40 repeat-like"/>
    <property type="match status" value="1"/>
</dbReference>
<dbReference type="InterPro" id="IPR036322">
    <property type="entry name" value="WD40_repeat_dom_sf"/>
</dbReference>
<accession>M4BSC4</accession>
<evidence type="ECO:0000313" key="2">
    <source>
        <dbReference type="Proteomes" id="UP000011713"/>
    </source>
</evidence>
<dbReference type="EnsemblProtists" id="HpaT809316">
    <property type="protein sequence ID" value="HpaP809316"/>
    <property type="gene ID" value="HpaG809316"/>
</dbReference>
<name>M4BSC4_HYAAE</name>
<dbReference type="GO" id="GO:0000417">
    <property type="term" value="C:HIR complex"/>
    <property type="evidence" value="ECO:0007669"/>
    <property type="project" value="TreeGrafter"/>
</dbReference>
<dbReference type="STRING" id="559515.M4BSC4"/>
<keyword evidence="2" id="KW-1185">Reference proteome</keyword>
<dbReference type="SMART" id="SM00320">
    <property type="entry name" value="WD40"/>
    <property type="match status" value="3"/>
</dbReference>
<dbReference type="eggNOG" id="KOG0973">
    <property type="taxonomic scope" value="Eukaryota"/>
</dbReference>
<dbReference type="InterPro" id="IPR031120">
    <property type="entry name" value="HIR1-like"/>
</dbReference>
<dbReference type="AlphaFoldDB" id="M4BSC4"/>
<reference evidence="2" key="1">
    <citation type="journal article" date="2010" name="Science">
        <title>Signatures of adaptation to obligate biotrophy in the Hyaloperonospora arabidopsidis genome.</title>
        <authorList>
            <person name="Baxter L."/>
            <person name="Tripathy S."/>
            <person name="Ishaque N."/>
            <person name="Boot N."/>
            <person name="Cabral A."/>
            <person name="Kemen E."/>
            <person name="Thines M."/>
            <person name="Ah-Fong A."/>
            <person name="Anderson R."/>
            <person name="Badejoko W."/>
            <person name="Bittner-Eddy P."/>
            <person name="Boore J.L."/>
            <person name="Chibucos M.C."/>
            <person name="Coates M."/>
            <person name="Dehal P."/>
            <person name="Delehaunty K."/>
            <person name="Dong S."/>
            <person name="Downton P."/>
            <person name="Dumas B."/>
            <person name="Fabro G."/>
            <person name="Fronick C."/>
            <person name="Fuerstenberg S.I."/>
            <person name="Fulton L."/>
            <person name="Gaulin E."/>
            <person name="Govers F."/>
            <person name="Hughes L."/>
            <person name="Humphray S."/>
            <person name="Jiang R.H."/>
            <person name="Judelson H."/>
            <person name="Kamoun S."/>
            <person name="Kyung K."/>
            <person name="Meijer H."/>
            <person name="Minx P."/>
            <person name="Morris P."/>
            <person name="Nelson J."/>
            <person name="Phuntumart V."/>
            <person name="Qutob D."/>
            <person name="Rehmany A."/>
            <person name="Rougon-Cardoso A."/>
            <person name="Ryden P."/>
            <person name="Torto-Alalibo T."/>
            <person name="Studholme D."/>
            <person name="Wang Y."/>
            <person name="Win J."/>
            <person name="Wood J."/>
            <person name="Clifton S.W."/>
            <person name="Rogers J."/>
            <person name="Van den Ackerveken G."/>
            <person name="Jones J.D."/>
            <person name="McDowell J.M."/>
            <person name="Beynon J."/>
            <person name="Tyler B.M."/>
        </authorList>
    </citation>
    <scope>NUCLEOTIDE SEQUENCE [LARGE SCALE GENOMIC DNA]</scope>
    <source>
        <strain evidence="2">Emoy2</strain>
    </source>
</reference>
<protein>
    <recommendedName>
        <fullName evidence="3">Anaphase-promoting complex subunit 4 WD40 domain-containing protein</fullName>
    </recommendedName>
</protein>
<dbReference type="VEuPathDB" id="FungiDB:HpaG809316"/>
<reference evidence="1" key="2">
    <citation type="submission" date="2015-06" db="UniProtKB">
        <authorList>
            <consortium name="EnsemblProtists"/>
        </authorList>
    </citation>
    <scope>IDENTIFICATION</scope>
    <source>
        <strain evidence="1">Emoy2</strain>
    </source>
</reference>
<dbReference type="Pfam" id="PF00400">
    <property type="entry name" value="WD40"/>
    <property type="match status" value="2"/>
</dbReference>
<dbReference type="HOGENOM" id="CLU_944770_0_0_1"/>
<dbReference type="EMBL" id="JH598703">
    <property type="status" value="NOT_ANNOTATED_CDS"/>
    <property type="molecule type" value="Genomic_DNA"/>
</dbReference>
<sequence>MADTWLRVQTISWYCSTNYRKALQPRCLLDPTRGSMSRTGRAVPRSRDILWPIQTLTGHNGWVKGVAWDPVGKNDVTILTDAWGFVIQYLSSAGEDKTVRMWNVADWQESDVVTEPFEGCASTSHFRRLSWSPDGSVLCATHAFSSKKNIAALLNRGSWMNELKFVGHQGVVTSARFNPKLLVTASDPDKEFACCAVGGEDATVSIWLAHLARPLAVIKDCFDSSVTDLTWSSSKSLLLACSLDGSVCCFQFGRDEIGTPISDAQQIWISSRYYTCIDIGGKSTPASGTCSLTSW</sequence>
<dbReference type="PANTHER" id="PTHR13831:SF0">
    <property type="entry name" value="PROTEIN HIRA"/>
    <property type="match status" value="1"/>
</dbReference>
<dbReference type="Proteomes" id="UP000011713">
    <property type="component" value="Unassembled WGS sequence"/>
</dbReference>
<dbReference type="GO" id="GO:0000785">
    <property type="term" value="C:chromatin"/>
    <property type="evidence" value="ECO:0007669"/>
    <property type="project" value="TreeGrafter"/>
</dbReference>
<dbReference type="InParanoid" id="M4BSC4"/>
<dbReference type="GO" id="GO:0005634">
    <property type="term" value="C:nucleus"/>
    <property type="evidence" value="ECO:0007669"/>
    <property type="project" value="InterPro"/>
</dbReference>
<proteinExistence type="predicted"/>